<dbReference type="STRING" id="65735.SAMN04488075_2629"/>
<keyword evidence="1 4" id="KW-0113">Calvin cycle</keyword>
<comment type="similarity">
    <text evidence="4">Belongs to the RuBisCO small chain family.</text>
</comment>
<protein>
    <recommendedName>
        <fullName evidence="4">Ribulose bisphosphate carboxylase small subunit</fullName>
        <shortName evidence="4">RuBisCO small subunit</shortName>
    </recommendedName>
</protein>
<dbReference type="CDD" id="cd03527">
    <property type="entry name" value="RuBisCO_small"/>
    <property type="match status" value="1"/>
</dbReference>
<accession>A0A1H6N552</accession>
<dbReference type="AlphaFoldDB" id="A0A1H6N552"/>
<comment type="miscellaneous">
    <text evidence="4">The basic functional RuBisCO is composed of a large chain homodimer in a 'head-to-tail' conformation. In form I RuBisCO this homodimer is arranged in a barrel-like tetramer with the small subunits forming a tetrameric 'cap' on each end of the 'barrel'.</text>
</comment>
<dbReference type="InterPro" id="IPR000894">
    <property type="entry name" value="RuBisCO_ssu_dom"/>
</dbReference>
<evidence type="ECO:0000256" key="3">
    <source>
        <dbReference type="ARBA" id="ARBA00038826"/>
    </source>
</evidence>
<keyword evidence="2 4" id="KW-0120">Carbon dioxide fixation</keyword>
<gene>
    <name evidence="4" type="primary">cbbS</name>
    <name evidence="6" type="ORF">SAMN04488075_2629</name>
</gene>
<dbReference type="SUPFAM" id="SSF55239">
    <property type="entry name" value="RuBisCO, small subunit"/>
    <property type="match status" value="1"/>
</dbReference>
<dbReference type="SMART" id="SM00961">
    <property type="entry name" value="RuBisCO_small"/>
    <property type="match status" value="1"/>
</dbReference>
<evidence type="ECO:0000256" key="2">
    <source>
        <dbReference type="ARBA" id="ARBA00023300"/>
    </source>
</evidence>
<dbReference type="RefSeq" id="WP_090848550.1">
    <property type="nucleotide sequence ID" value="NZ_FNXG01000005.1"/>
</dbReference>
<dbReference type="InterPro" id="IPR036385">
    <property type="entry name" value="RuBisCO_ssu_sf"/>
</dbReference>
<organism evidence="6 7">
    <name type="scientific">Paracoccus alkenifer</name>
    <dbReference type="NCBI Taxonomy" id="65735"/>
    <lineage>
        <taxon>Bacteria</taxon>
        <taxon>Pseudomonadati</taxon>
        <taxon>Pseudomonadota</taxon>
        <taxon>Alphaproteobacteria</taxon>
        <taxon>Rhodobacterales</taxon>
        <taxon>Paracoccaceae</taxon>
        <taxon>Paracoccus</taxon>
    </lineage>
</organism>
<dbReference type="GO" id="GO:0016984">
    <property type="term" value="F:ribulose-bisphosphate carboxylase activity"/>
    <property type="evidence" value="ECO:0007669"/>
    <property type="project" value="UniProtKB-UniRule"/>
</dbReference>
<reference evidence="7" key="1">
    <citation type="submission" date="2016-10" db="EMBL/GenBank/DDBJ databases">
        <authorList>
            <person name="Varghese N."/>
            <person name="Submissions S."/>
        </authorList>
    </citation>
    <scope>NUCLEOTIDE SEQUENCE [LARGE SCALE GENOMIC DNA]</scope>
    <source>
        <strain evidence="7">DSM 11593</strain>
    </source>
</reference>
<dbReference type="GO" id="GO:0019253">
    <property type="term" value="P:reductive pentose-phosphate cycle"/>
    <property type="evidence" value="ECO:0007669"/>
    <property type="project" value="UniProtKB-UniRule"/>
</dbReference>
<evidence type="ECO:0000313" key="7">
    <source>
        <dbReference type="Proteomes" id="UP000199125"/>
    </source>
</evidence>
<name>A0A1H6N552_9RHOB</name>
<dbReference type="PANTHER" id="PTHR31262:SF23">
    <property type="entry name" value="RIBULOSE BISPHOSPHATE CARBOXYLASE SMALL SUBUNIT"/>
    <property type="match status" value="1"/>
</dbReference>
<dbReference type="Proteomes" id="UP000199125">
    <property type="component" value="Unassembled WGS sequence"/>
</dbReference>
<evidence type="ECO:0000313" key="6">
    <source>
        <dbReference type="EMBL" id="SEI07380.1"/>
    </source>
</evidence>
<evidence type="ECO:0000256" key="4">
    <source>
        <dbReference type="HAMAP-Rule" id="MF_00859"/>
    </source>
</evidence>
<proteinExistence type="inferred from homology"/>
<feature type="domain" description="Ribulose bisphosphate carboxylase small subunit" evidence="5">
    <location>
        <begin position="4"/>
        <end position="103"/>
    </location>
</feature>
<comment type="function">
    <text evidence="4">RuBisCO catalyzes two reactions: the carboxylation of D-ribulose 1,5-bisphosphate, the primary event in carbon dioxide fixation, as well as the oxidative fragmentation of the pentose substrate. Both reactions occur simultaneously and in competition at the same active site. Although the small subunit is not catalytic it is essential for maximal activity.</text>
</comment>
<evidence type="ECO:0000256" key="1">
    <source>
        <dbReference type="ARBA" id="ARBA00022567"/>
    </source>
</evidence>
<sequence length="129" mass="15124">MRITQGCFSFLPDLTDDEISAQVEYCLARDWAIGVEYTDEPHPRNTFWEMWGNPMFDLKDAKGVMMELEDCRKANPDSYIRMNAFDNTRGLETVTMSFIVHRPAVEPRIIMRRTEVDGRSIRYTHEVAR</sequence>
<dbReference type="PANTHER" id="PTHR31262">
    <property type="entry name" value="RIBULOSE BISPHOSPHATE CARBOXYLASE SMALL CHAIN 1, CHLOROPLASTIC"/>
    <property type="match status" value="1"/>
</dbReference>
<evidence type="ECO:0000259" key="5">
    <source>
        <dbReference type="SMART" id="SM00961"/>
    </source>
</evidence>
<keyword evidence="7" id="KW-1185">Reference proteome</keyword>
<dbReference type="EMBL" id="FNXG01000005">
    <property type="protein sequence ID" value="SEI07380.1"/>
    <property type="molecule type" value="Genomic_DNA"/>
</dbReference>
<dbReference type="OrthoDB" id="9788955at2"/>
<dbReference type="Pfam" id="PF00101">
    <property type="entry name" value="RuBisCO_small"/>
    <property type="match status" value="1"/>
</dbReference>
<dbReference type="HAMAP" id="MF_00859">
    <property type="entry name" value="RuBisCO_S_bact"/>
    <property type="match status" value="1"/>
</dbReference>
<dbReference type="Gene3D" id="3.30.190.10">
    <property type="entry name" value="Ribulose bisphosphate carboxylase, small subunit"/>
    <property type="match status" value="1"/>
</dbReference>
<dbReference type="InterPro" id="IPR024681">
    <property type="entry name" value="RuBisCO_ssu"/>
</dbReference>
<comment type="subunit">
    <text evidence="3 4">Heterohexadecamer of 8 large and 8 small subunits.</text>
</comment>